<dbReference type="STRING" id="1044.EH31_01165"/>
<dbReference type="EMBL" id="JMIW01000001">
    <property type="protein sequence ID" value="KEO91301.1"/>
    <property type="molecule type" value="Genomic_DNA"/>
</dbReference>
<proteinExistence type="predicted"/>
<feature type="transmembrane region" description="Helical" evidence="1">
    <location>
        <begin position="7"/>
        <end position="26"/>
    </location>
</feature>
<reference evidence="3 4" key="1">
    <citation type="submission" date="2014-04" db="EMBL/GenBank/DDBJ databases">
        <title>A comprehensive comparison of genomes of Erythrobacter spp. strains.</title>
        <authorList>
            <person name="Zheng Q."/>
        </authorList>
    </citation>
    <scope>NUCLEOTIDE SEQUENCE [LARGE SCALE GENOMIC DNA]</scope>
    <source>
        <strain evidence="3 4">DSM 6997</strain>
    </source>
</reference>
<evidence type="ECO:0000259" key="2">
    <source>
        <dbReference type="Pfam" id="PF14220"/>
    </source>
</evidence>
<sequence length="198" mass="21713">MTQSTTRLIYGLCALAFVVIIARAYMNVKGTDALQPTLPQSQVQAFAKEQLDALQTRSFAENIELCGIIFETSEGELGASRKIGGDESTCDLSYFDEPGMVPVASFHTHGRFSRDYDTEVPSLTDIQSDIESGFDGYVSTPGGRLWHIDHEAQVANLVCGPNCMIQDARYEPCEDDVIPDRFTISQLADRFSGPSPSC</sequence>
<keyword evidence="1" id="KW-0472">Membrane</keyword>
<dbReference type="Pfam" id="PF14220">
    <property type="entry name" value="DUF4329"/>
    <property type="match status" value="1"/>
</dbReference>
<dbReference type="AlphaFoldDB" id="A0A074M936"/>
<organism evidence="3 4">
    <name type="scientific">Erythrobacter longus</name>
    <dbReference type="NCBI Taxonomy" id="1044"/>
    <lineage>
        <taxon>Bacteria</taxon>
        <taxon>Pseudomonadati</taxon>
        <taxon>Pseudomonadota</taxon>
        <taxon>Alphaproteobacteria</taxon>
        <taxon>Sphingomonadales</taxon>
        <taxon>Erythrobacteraceae</taxon>
        <taxon>Erythrobacter/Porphyrobacter group</taxon>
        <taxon>Erythrobacter</taxon>
    </lineage>
</organism>
<dbReference type="eggNOG" id="ENOG5032T8T">
    <property type="taxonomic scope" value="Bacteria"/>
</dbReference>
<name>A0A074M936_ERYLO</name>
<keyword evidence="4" id="KW-1185">Reference proteome</keyword>
<protein>
    <recommendedName>
        <fullName evidence="2">DUF4329 domain-containing protein</fullName>
    </recommendedName>
</protein>
<keyword evidence="1" id="KW-1133">Transmembrane helix</keyword>
<keyword evidence="1" id="KW-0812">Transmembrane</keyword>
<dbReference type="Proteomes" id="UP000027647">
    <property type="component" value="Unassembled WGS sequence"/>
</dbReference>
<evidence type="ECO:0000256" key="1">
    <source>
        <dbReference type="SAM" id="Phobius"/>
    </source>
</evidence>
<dbReference type="OrthoDB" id="7850904at2"/>
<feature type="domain" description="DUF4329" evidence="2">
    <location>
        <begin position="45"/>
        <end position="160"/>
    </location>
</feature>
<comment type="caution">
    <text evidence="3">The sequence shown here is derived from an EMBL/GenBank/DDBJ whole genome shotgun (WGS) entry which is preliminary data.</text>
</comment>
<evidence type="ECO:0000313" key="3">
    <source>
        <dbReference type="EMBL" id="KEO91301.1"/>
    </source>
</evidence>
<accession>A0A074M936</accession>
<dbReference type="InterPro" id="IPR025479">
    <property type="entry name" value="DUF4329"/>
</dbReference>
<evidence type="ECO:0000313" key="4">
    <source>
        <dbReference type="Proteomes" id="UP000027647"/>
    </source>
</evidence>
<gene>
    <name evidence="3" type="ORF">EH31_01165</name>
</gene>
<dbReference type="RefSeq" id="WP_051698838.1">
    <property type="nucleotide sequence ID" value="NZ_JMIW01000001.1"/>
</dbReference>